<protein>
    <submittedName>
        <fullName evidence="2">Uncharacterized protein</fullName>
    </submittedName>
</protein>
<sequence>MEGLETSRVEEWQSPSRAVGSRGWSERSDKICDQSKVEENVHHWKCKGLNSTAETRGRRWSNALILPRLLSRLTVHGTSSPSPSRAPVTVEERKEVSTRVLMS</sequence>
<feature type="compositionally biased region" description="Basic and acidic residues" evidence="1">
    <location>
        <begin position="1"/>
        <end position="11"/>
    </location>
</feature>
<feature type="region of interest" description="Disordered" evidence="1">
    <location>
        <begin position="1"/>
        <end position="28"/>
    </location>
</feature>
<evidence type="ECO:0000256" key="1">
    <source>
        <dbReference type="SAM" id="MobiDB-lite"/>
    </source>
</evidence>
<accession>A0A4Z2GBQ8</accession>
<keyword evidence="3" id="KW-1185">Reference proteome</keyword>
<dbReference type="Proteomes" id="UP000314294">
    <property type="component" value="Unassembled WGS sequence"/>
</dbReference>
<dbReference type="AlphaFoldDB" id="A0A4Z2GBQ8"/>
<proteinExistence type="predicted"/>
<evidence type="ECO:0000313" key="3">
    <source>
        <dbReference type="Proteomes" id="UP000314294"/>
    </source>
</evidence>
<evidence type="ECO:0000313" key="2">
    <source>
        <dbReference type="EMBL" id="TNN50154.1"/>
    </source>
</evidence>
<dbReference type="EMBL" id="SRLO01000629">
    <property type="protein sequence ID" value="TNN50154.1"/>
    <property type="molecule type" value="Genomic_DNA"/>
</dbReference>
<feature type="region of interest" description="Disordered" evidence="1">
    <location>
        <begin position="75"/>
        <end position="103"/>
    </location>
</feature>
<reference evidence="2 3" key="1">
    <citation type="submission" date="2019-03" db="EMBL/GenBank/DDBJ databases">
        <title>First draft genome of Liparis tanakae, snailfish: a comprehensive survey of snailfish specific genes.</title>
        <authorList>
            <person name="Kim W."/>
            <person name="Song I."/>
            <person name="Jeong J.-H."/>
            <person name="Kim D."/>
            <person name="Kim S."/>
            <person name="Ryu S."/>
            <person name="Song J.Y."/>
            <person name="Lee S.K."/>
        </authorList>
    </citation>
    <scope>NUCLEOTIDE SEQUENCE [LARGE SCALE GENOMIC DNA]</scope>
    <source>
        <tissue evidence="2">Muscle</tissue>
    </source>
</reference>
<comment type="caution">
    <text evidence="2">The sequence shown here is derived from an EMBL/GenBank/DDBJ whole genome shotgun (WGS) entry which is preliminary data.</text>
</comment>
<gene>
    <name evidence="2" type="ORF">EYF80_039643</name>
</gene>
<organism evidence="2 3">
    <name type="scientific">Liparis tanakae</name>
    <name type="common">Tanaka's snailfish</name>
    <dbReference type="NCBI Taxonomy" id="230148"/>
    <lineage>
        <taxon>Eukaryota</taxon>
        <taxon>Metazoa</taxon>
        <taxon>Chordata</taxon>
        <taxon>Craniata</taxon>
        <taxon>Vertebrata</taxon>
        <taxon>Euteleostomi</taxon>
        <taxon>Actinopterygii</taxon>
        <taxon>Neopterygii</taxon>
        <taxon>Teleostei</taxon>
        <taxon>Neoteleostei</taxon>
        <taxon>Acanthomorphata</taxon>
        <taxon>Eupercaria</taxon>
        <taxon>Perciformes</taxon>
        <taxon>Cottioidei</taxon>
        <taxon>Cottales</taxon>
        <taxon>Liparidae</taxon>
        <taxon>Liparis</taxon>
    </lineage>
</organism>
<name>A0A4Z2GBQ8_9TELE</name>